<evidence type="ECO:0000313" key="2">
    <source>
        <dbReference type="Proteomes" id="UP000309997"/>
    </source>
</evidence>
<sequence length="129" mass="15090">MTRYGEPKQLYTLAAGGNGDDYESRLIRTVYRDKIRDYSLHNCVLPLFSCLVSTKERTSHFKLSQRVVMLAGSSDARFSRKFSTMPKKFESSHILRELGYDLPKIEYYRRRWMLDTDRLSPGGPDPQHH</sequence>
<organism evidence="1 2">
    <name type="scientific">Populus alba</name>
    <name type="common">White poplar</name>
    <dbReference type="NCBI Taxonomy" id="43335"/>
    <lineage>
        <taxon>Eukaryota</taxon>
        <taxon>Viridiplantae</taxon>
        <taxon>Streptophyta</taxon>
        <taxon>Embryophyta</taxon>
        <taxon>Tracheophyta</taxon>
        <taxon>Spermatophyta</taxon>
        <taxon>Magnoliopsida</taxon>
        <taxon>eudicotyledons</taxon>
        <taxon>Gunneridae</taxon>
        <taxon>Pentapetalae</taxon>
        <taxon>rosids</taxon>
        <taxon>fabids</taxon>
        <taxon>Malpighiales</taxon>
        <taxon>Salicaceae</taxon>
        <taxon>Saliceae</taxon>
        <taxon>Populus</taxon>
    </lineage>
</organism>
<accession>A0ACC4D535</accession>
<keyword evidence="2" id="KW-1185">Reference proteome</keyword>
<comment type="caution">
    <text evidence="1">The sequence shown here is derived from an EMBL/GenBank/DDBJ whole genome shotgun (WGS) entry which is preliminary data.</text>
</comment>
<dbReference type="Proteomes" id="UP000309997">
    <property type="component" value="Unassembled WGS sequence"/>
</dbReference>
<evidence type="ECO:0000313" key="1">
    <source>
        <dbReference type="EMBL" id="KAL3612280.1"/>
    </source>
</evidence>
<gene>
    <name evidence="1" type="ORF">D5086_003300</name>
</gene>
<reference evidence="1 2" key="1">
    <citation type="journal article" date="2024" name="Plant Biotechnol. J.">
        <title>Genome and CRISPR/Cas9 system of a widespread forest tree (Populus alba) in the world.</title>
        <authorList>
            <person name="Liu Y.J."/>
            <person name="Jiang P.F."/>
            <person name="Han X.M."/>
            <person name="Li X.Y."/>
            <person name="Wang H.M."/>
            <person name="Wang Y.J."/>
            <person name="Wang X.X."/>
            <person name="Zeng Q.Y."/>
        </authorList>
    </citation>
    <scope>NUCLEOTIDE SEQUENCE [LARGE SCALE GENOMIC DNA]</scope>
    <source>
        <strain evidence="2">cv. PAL-ZL1</strain>
    </source>
</reference>
<dbReference type="EMBL" id="RCHU02000001">
    <property type="protein sequence ID" value="KAL3612280.1"/>
    <property type="molecule type" value="Genomic_DNA"/>
</dbReference>
<protein>
    <submittedName>
        <fullName evidence="1">Uncharacterized protein</fullName>
    </submittedName>
</protein>
<proteinExistence type="predicted"/>
<name>A0ACC4D535_POPAL</name>